<proteinExistence type="predicted"/>
<protein>
    <submittedName>
        <fullName evidence="3">MBL fold metallo-hydrolase</fullName>
    </submittedName>
</protein>
<dbReference type="SUPFAM" id="SSF56281">
    <property type="entry name" value="Metallo-hydrolase/oxidoreductase"/>
    <property type="match status" value="1"/>
</dbReference>
<dbReference type="PANTHER" id="PTHR15032">
    <property type="entry name" value="N-ACYL-PHOSPHATIDYLETHANOLAMINE-HYDROLYZING PHOSPHOLIPASE D"/>
    <property type="match status" value="1"/>
</dbReference>
<reference evidence="3 4" key="1">
    <citation type="journal article" date="2013" name="Genome Announc.">
        <title>Draft genome sequence of Serratia sp. strain ATCC 39006, a model bacterium for analysis of the biosynthesis and regulation of prodigiosin, a carbapenem, and gas vesicles.</title>
        <authorList>
            <person name="Fineran P.C."/>
            <person name="Iglesias Cans M.C."/>
            <person name="Ramsay J.P."/>
            <person name="Wilf N.M."/>
            <person name="Cossyleon D."/>
            <person name="McNeil M.B."/>
            <person name="Williamson N.R."/>
            <person name="Monson R.E."/>
            <person name="Becher S.A."/>
            <person name="Stanton J.A."/>
            <person name="Brugger K."/>
            <person name="Brown S.D."/>
            <person name="Salmond G.P."/>
        </authorList>
    </citation>
    <scope>NUCLEOTIDE SEQUENCE [LARGE SCALE GENOMIC DNA]</scope>
    <source>
        <strain evidence="3">ATCC 39006</strain>
        <strain evidence="4">ATCC 39006 / SC 11482</strain>
    </source>
</reference>
<accession>A0A2I5TBH2</accession>
<evidence type="ECO:0000313" key="5">
    <source>
        <dbReference type="Proteomes" id="UP000233778"/>
    </source>
</evidence>
<keyword evidence="3" id="KW-0378">Hydrolase</keyword>
<dbReference type="Proteomes" id="UP000017700">
    <property type="component" value="Chromosome"/>
</dbReference>
<dbReference type="Proteomes" id="UP000233778">
    <property type="component" value="Chromosome"/>
</dbReference>
<dbReference type="KEGG" id="serq:CWC46_20230"/>
<evidence type="ECO:0000259" key="1">
    <source>
        <dbReference type="Pfam" id="PF12706"/>
    </source>
</evidence>
<reference evidence="2 5" key="3">
    <citation type="submission" date="2017-11" db="EMBL/GenBank/DDBJ databases">
        <title>Complete genome sequence of Serratia sp. ATCC 39006 LacA.</title>
        <authorList>
            <person name="Hampton H.G."/>
            <person name="Jackson S.A."/>
            <person name="Jauregui R."/>
            <person name="Poulter G.T.M."/>
            <person name="Salmond G.P.C."/>
            <person name="Fineran P.C."/>
        </authorList>
    </citation>
    <scope>NUCLEOTIDE SEQUENCE [LARGE SCALE GENOMIC DNA]</scope>
    <source>
        <strain evidence="2 5">ATCC 39006</strain>
    </source>
</reference>
<dbReference type="GO" id="GO:0005737">
    <property type="term" value="C:cytoplasm"/>
    <property type="evidence" value="ECO:0007669"/>
    <property type="project" value="TreeGrafter"/>
</dbReference>
<sequence length="371" mass="41825">MLIGLVAFVLPLVLSVGVYLQLPKFGAYPEGNRLERVQHSPHYANGEFHNLVATPILAEGNSSFSILANSLFSPVDNLIPSLPIPAIKTNLKTLDASRDTVVWLGHSSYFVLFAGKRILIDPVFSSYAAPVSFSTKAFDGTNLYTADDIPEIDVLLITHDHWDHLDYATVTALKGKVRHMIVPLGVGAHLERWGYAREKFSEADWYDKLDFGANLAIYLVPARHYSGRWMTRNKTLWTGFVLESATRRILFSGDTGYGPHFKALAQRFGSFDLVALDMGQYDARWPYIHMTPEEAAQAAEDLQTKALLPAHVGRFNIAQHAWYEPFDRISVASKDKPYRLVTPIIGEPLRLDEDKQRFSQWWDGSRPTHPR</sequence>
<evidence type="ECO:0000313" key="4">
    <source>
        <dbReference type="Proteomes" id="UP000017700"/>
    </source>
</evidence>
<name>A0A2I5TBH2_SERS3</name>
<dbReference type="PANTHER" id="PTHR15032:SF4">
    <property type="entry name" value="N-ACYL-PHOSPHATIDYLETHANOLAMINE-HYDROLYZING PHOSPHOLIPASE D"/>
    <property type="match status" value="1"/>
</dbReference>
<keyword evidence="4" id="KW-1185">Reference proteome</keyword>
<organism evidence="3 4">
    <name type="scientific">Serratia sp. (strain ATCC 39006)</name>
    <name type="common">Prodigiosinella confusarubida</name>
    <dbReference type="NCBI Taxonomy" id="104623"/>
    <lineage>
        <taxon>Bacteria</taxon>
        <taxon>Pseudomonadati</taxon>
        <taxon>Pseudomonadota</taxon>
        <taxon>Gammaproteobacteria</taxon>
        <taxon>Enterobacterales</taxon>
        <taxon>Pectobacteriaceae</taxon>
        <taxon>Prodigiosinella</taxon>
    </lineage>
</organism>
<feature type="domain" description="Metallo-beta-lactamase" evidence="1">
    <location>
        <begin position="117"/>
        <end position="311"/>
    </location>
</feature>
<dbReference type="InterPro" id="IPR036866">
    <property type="entry name" value="RibonucZ/Hydroxyglut_hydro"/>
</dbReference>
<gene>
    <name evidence="2" type="ORF">CWC46_20230</name>
    <name evidence="3" type="ORF">Ser39006_020225</name>
</gene>
<dbReference type="EMBL" id="CP025084">
    <property type="protein sequence ID" value="AUH06243.1"/>
    <property type="molecule type" value="Genomic_DNA"/>
</dbReference>
<dbReference type="AlphaFoldDB" id="A0A2I5TBH2"/>
<dbReference type="OrthoDB" id="9805728at2"/>
<dbReference type="Pfam" id="PF12706">
    <property type="entry name" value="Lactamase_B_2"/>
    <property type="match status" value="1"/>
</dbReference>
<dbReference type="KEGG" id="sera:Ser39006_020225"/>
<dbReference type="STRING" id="104623.Ser39006_01460"/>
<evidence type="ECO:0000313" key="3">
    <source>
        <dbReference type="EMBL" id="AUH06243.1"/>
    </source>
</evidence>
<evidence type="ECO:0000313" key="2">
    <source>
        <dbReference type="EMBL" id="AUH01921.1"/>
    </source>
</evidence>
<dbReference type="Gene3D" id="3.60.15.10">
    <property type="entry name" value="Ribonuclease Z/Hydroxyacylglutathione hydrolase-like"/>
    <property type="match status" value="1"/>
</dbReference>
<dbReference type="EMBL" id="CP025085">
    <property type="protein sequence ID" value="AUH01921.1"/>
    <property type="molecule type" value="Genomic_DNA"/>
</dbReference>
<reference evidence="3" key="4">
    <citation type="submission" date="2017-11" db="EMBL/GenBank/DDBJ databases">
        <title>Complete genome sequence of Serratia sp. ATCC 39006.</title>
        <authorList>
            <person name="Hampton H.G."/>
            <person name="Jackson S.A."/>
            <person name="Jauregui R."/>
            <person name="Poulter G.T.M."/>
            <person name="Salmond G.P.C."/>
            <person name="Fineran P.C."/>
        </authorList>
    </citation>
    <scope>NUCLEOTIDE SEQUENCE</scope>
    <source>
        <strain evidence="3">ATCC 39006</strain>
    </source>
</reference>
<dbReference type="InterPro" id="IPR001279">
    <property type="entry name" value="Metallo-B-lactamas"/>
</dbReference>
<dbReference type="GO" id="GO:0016787">
    <property type="term" value="F:hydrolase activity"/>
    <property type="evidence" value="ECO:0007669"/>
    <property type="project" value="UniProtKB-KW"/>
</dbReference>
<reference evidence="3" key="2">
    <citation type="submission" date="2013-09" db="EMBL/GenBank/DDBJ databases">
        <authorList>
            <person name="Wang G."/>
            <person name="Yang Y."/>
            <person name="Su Y."/>
        </authorList>
    </citation>
    <scope>NUCLEOTIDE SEQUENCE</scope>
    <source>
        <strain evidence="3">ATCC 39006</strain>
    </source>
</reference>